<evidence type="ECO:0000313" key="1">
    <source>
        <dbReference type="EMBL" id="OAY63897.1"/>
    </source>
</evidence>
<evidence type="ECO:0000313" key="2">
    <source>
        <dbReference type="Proteomes" id="UP000092600"/>
    </source>
</evidence>
<gene>
    <name evidence="1" type="ORF">ACMD2_12493</name>
</gene>
<dbReference type="EMBL" id="LSRQ01008299">
    <property type="protein sequence ID" value="OAY63897.1"/>
    <property type="molecule type" value="Genomic_DNA"/>
</dbReference>
<dbReference type="Proteomes" id="UP000092600">
    <property type="component" value="Unassembled WGS sequence"/>
</dbReference>
<reference evidence="1 2" key="1">
    <citation type="journal article" date="2016" name="DNA Res.">
        <title>The draft genome of MD-2 pineapple using hybrid error correction of long reads.</title>
        <authorList>
            <person name="Redwan R.M."/>
            <person name="Saidin A."/>
            <person name="Kumar S.V."/>
        </authorList>
    </citation>
    <scope>NUCLEOTIDE SEQUENCE [LARGE SCALE GENOMIC DNA]</scope>
    <source>
        <strain evidence="2">cv. MD2</strain>
        <tissue evidence="1">Leaf</tissue>
    </source>
</reference>
<organism evidence="1 2">
    <name type="scientific">Ananas comosus</name>
    <name type="common">Pineapple</name>
    <name type="synonym">Ananas ananas</name>
    <dbReference type="NCBI Taxonomy" id="4615"/>
    <lineage>
        <taxon>Eukaryota</taxon>
        <taxon>Viridiplantae</taxon>
        <taxon>Streptophyta</taxon>
        <taxon>Embryophyta</taxon>
        <taxon>Tracheophyta</taxon>
        <taxon>Spermatophyta</taxon>
        <taxon>Magnoliopsida</taxon>
        <taxon>Liliopsida</taxon>
        <taxon>Poales</taxon>
        <taxon>Bromeliaceae</taxon>
        <taxon>Bromelioideae</taxon>
        <taxon>Ananas</taxon>
    </lineage>
</organism>
<protein>
    <submittedName>
        <fullName evidence="1">Uncharacterized protein</fullName>
    </submittedName>
</protein>
<dbReference type="AlphaFoldDB" id="A0A199UGA0"/>
<accession>A0A199UGA0</accession>
<comment type="caution">
    <text evidence="1">The sequence shown here is derived from an EMBL/GenBank/DDBJ whole genome shotgun (WGS) entry which is preliminary data.</text>
</comment>
<feature type="non-terminal residue" evidence="1">
    <location>
        <position position="1"/>
    </location>
</feature>
<proteinExistence type="predicted"/>
<sequence>GDGEWRRWPGGAARRQRG</sequence>
<name>A0A199UGA0_ANACO</name>